<sequence>MCRFKASKHSR</sequence>
<gene>
    <name evidence="1" type="ORF">E2C01_082374</name>
</gene>
<proteinExistence type="predicted"/>
<comment type="caution">
    <text evidence="1">The sequence shown here is derived from an EMBL/GenBank/DDBJ whole genome shotgun (WGS) entry which is preliminary data.</text>
</comment>
<protein>
    <submittedName>
        <fullName evidence="1">Uncharacterized protein</fullName>
    </submittedName>
</protein>
<evidence type="ECO:0000313" key="2">
    <source>
        <dbReference type="Proteomes" id="UP000324222"/>
    </source>
</evidence>
<accession>A0A5B7IPS2</accession>
<name>A0A5B7IPS2_PORTR</name>
<reference evidence="1 2" key="1">
    <citation type="submission" date="2019-05" db="EMBL/GenBank/DDBJ databases">
        <title>Another draft genome of Portunus trituberculatus and its Hox gene families provides insights of decapod evolution.</title>
        <authorList>
            <person name="Jeong J.-H."/>
            <person name="Song I."/>
            <person name="Kim S."/>
            <person name="Choi T."/>
            <person name="Kim D."/>
            <person name="Ryu S."/>
            <person name="Kim W."/>
        </authorList>
    </citation>
    <scope>NUCLEOTIDE SEQUENCE [LARGE SCALE GENOMIC DNA]</scope>
    <source>
        <tissue evidence="1">Muscle</tissue>
    </source>
</reference>
<dbReference type="EMBL" id="VSRR010074734">
    <property type="protein sequence ID" value="MPC87511.1"/>
    <property type="molecule type" value="Genomic_DNA"/>
</dbReference>
<organism evidence="1 2">
    <name type="scientific">Portunus trituberculatus</name>
    <name type="common">Swimming crab</name>
    <name type="synonym">Neptunus trituberculatus</name>
    <dbReference type="NCBI Taxonomy" id="210409"/>
    <lineage>
        <taxon>Eukaryota</taxon>
        <taxon>Metazoa</taxon>
        <taxon>Ecdysozoa</taxon>
        <taxon>Arthropoda</taxon>
        <taxon>Crustacea</taxon>
        <taxon>Multicrustacea</taxon>
        <taxon>Malacostraca</taxon>
        <taxon>Eumalacostraca</taxon>
        <taxon>Eucarida</taxon>
        <taxon>Decapoda</taxon>
        <taxon>Pleocyemata</taxon>
        <taxon>Brachyura</taxon>
        <taxon>Eubrachyura</taxon>
        <taxon>Portunoidea</taxon>
        <taxon>Portunidae</taxon>
        <taxon>Portuninae</taxon>
        <taxon>Portunus</taxon>
    </lineage>
</organism>
<dbReference type="Proteomes" id="UP000324222">
    <property type="component" value="Unassembled WGS sequence"/>
</dbReference>
<evidence type="ECO:0000313" key="1">
    <source>
        <dbReference type="EMBL" id="MPC87511.1"/>
    </source>
</evidence>
<keyword evidence="2" id="KW-1185">Reference proteome</keyword>